<evidence type="ECO:0000313" key="3">
    <source>
        <dbReference type="Proteomes" id="UP000613177"/>
    </source>
</evidence>
<dbReference type="EMBL" id="JAEPRE010000413">
    <property type="protein sequence ID" value="KAG2228567.1"/>
    <property type="molecule type" value="Genomic_DNA"/>
</dbReference>
<organism evidence="2 3">
    <name type="scientific">Thamnidium elegans</name>
    <dbReference type="NCBI Taxonomy" id="101142"/>
    <lineage>
        <taxon>Eukaryota</taxon>
        <taxon>Fungi</taxon>
        <taxon>Fungi incertae sedis</taxon>
        <taxon>Mucoromycota</taxon>
        <taxon>Mucoromycotina</taxon>
        <taxon>Mucoromycetes</taxon>
        <taxon>Mucorales</taxon>
        <taxon>Mucorineae</taxon>
        <taxon>Mucoraceae</taxon>
        <taxon>Thamnidium</taxon>
    </lineage>
</organism>
<evidence type="ECO:0000256" key="1">
    <source>
        <dbReference type="SAM" id="MobiDB-lite"/>
    </source>
</evidence>
<evidence type="ECO:0000313" key="2">
    <source>
        <dbReference type="EMBL" id="KAG2228567.1"/>
    </source>
</evidence>
<proteinExistence type="predicted"/>
<feature type="compositionally biased region" description="Pro residues" evidence="1">
    <location>
        <begin position="58"/>
        <end position="76"/>
    </location>
</feature>
<dbReference type="Proteomes" id="UP000613177">
    <property type="component" value="Unassembled WGS sequence"/>
</dbReference>
<dbReference type="OrthoDB" id="6359943at2759"/>
<dbReference type="AlphaFoldDB" id="A0A8H7SI39"/>
<protein>
    <submittedName>
        <fullName evidence="2">Uncharacterized protein</fullName>
    </submittedName>
</protein>
<feature type="compositionally biased region" description="Low complexity" evidence="1">
    <location>
        <begin position="335"/>
        <end position="356"/>
    </location>
</feature>
<sequence length="401" mass="45897">MDPILPINYNNEHYKAVNFMNGNEYQQHPPPIRHQQQMNMGFPMPMISHLMPPHHPPHQPPNFFHPPPPPPPPPMYPNDQTNGQYMDYGYHPNVPFMQPGYYSDITVFVPALQKSFALNSNILKRSPVLRQRIMEEQSSTLELDLYVILETFQTIMAHLNHPLTQQDIVFLASEKPQIAIELLEASEELGINDLLRAILVVLKQNLVHLKTAMIYVDAMEPYQPLEDEEPRHWVEALEEHVVSFMVRVLPAQLDAFSTIVKVSGNVLIGQISACGYMPSRTPPKQGLTSLARAYAALPQHLMIRCLEHTALPAQDAIQRSYFAKRVLSIVDSMNQQQHQQHQQQQQQHQQQPQQRQNIHSSSNNNNLMAVMKFEKGIDTIAVVRQTGLKKGCWDPKLYGTI</sequence>
<keyword evidence="3" id="KW-1185">Reference proteome</keyword>
<gene>
    <name evidence="2" type="ORF">INT48_007725</name>
</gene>
<feature type="region of interest" description="Disordered" evidence="1">
    <location>
        <begin position="52"/>
        <end position="78"/>
    </location>
</feature>
<name>A0A8H7SI39_9FUNG</name>
<accession>A0A8H7SI39</accession>
<comment type="caution">
    <text evidence="2">The sequence shown here is derived from an EMBL/GenBank/DDBJ whole genome shotgun (WGS) entry which is preliminary data.</text>
</comment>
<feature type="region of interest" description="Disordered" evidence="1">
    <location>
        <begin position="333"/>
        <end position="361"/>
    </location>
</feature>
<reference evidence="2" key="1">
    <citation type="submission" date="2021-01" db="EMBL/GenBank/DDBJ databases">
        <title>Metabolic potential, ecology and presence of endohyphal bacteria is reflected in genomic diversity of Mucoromycotina.</title>
        <authorList>
            <person name="Muszewska A."/>
            <person name="Okrasinska A."/>
            <person name="Steczkiewicz K."/>
            <person name="Drgas O."/>
            <person name="Orlowska M."/>
            <person name="Perlinska-Lenart U."/>
            <person name="Aleksandrzak-Piekarczyk T."/>
            <person name="Szatraj K."/>
            <person name="Zielenkiewicz U."/>
            <person name="Pilsyk S."/>
            <person name="Malc E."/>
            <person name="Mieczkowski P."/>
            <person name="Kruszewska J.S."/>
            <person name="Biernat P."/>
            <person name="Pawlowska J."/>
        </authorList>
    </citation>
    <scope>NUCLEOTIDE SEQUENCE</scope>
    <source>
        <strain evidence="2">WA0000018081</strain>
    </source>
</reference>